<evidence type="ECO:0000313" key="1">
    <source>
        <dbReference type="EMBL" id="VAW72574.1"/>
    </source>
</evidence>
<accession>A0A3B0YUK6</accession>
<protein>
    <submittedName>
        <fullName evidence="1">Uncharacterized protein</fullName>
    </submittedName>
</protein>
<proteinExistence type="predicted"/>
<name>A0A3B0YUK6_9ZZZZ</name>
<dbReference type="EMBL" id="UOFJ01000674">
    <property type="protein sequence ID" value="VAW72574.1"/>
    <property type="molecule type" value="Genomic_DNA"/>
</dbReference>
<sequence>MDALKCASGSTVGVSACIIEAALSEEVFKVDQQKKIEQMVLSCIDTAKAMLEEYEQVIPFGIRAFSDSDDLKMNCPADKNPQAGWSEQIDLVVSELRGFVSNDAICATALVTELESGAEKGLGVQVETELSSVLFVYPFRKQDDEWHIEEPVKTDQLLTTVYSNNST</sequence>
<organism evidence="1">
    <name type="scientific">hydrothermal vent metagenome</name>
    <dbReference type="NCBI Taxonomy" id="652676"/>
    <lineage>
        <taxon>unclassified sequences</taxon>
        <taxon>metagenomes</taxon>
        <taxon>ecological metagenomes</taxon>
    </lineage>
</organism>
<dbReference type="PROSITE" id="PS51257">
    <property type="entry name" value="PROKAR_LIPOPROTEIN"/>
    <property type="match status" value="1"/>
</dbReference>
<dbReference type="AlphaFoldDB" id="A0A3B0YUK6"/>
<reference evidence="1" key="1">
    <citation type="submission" date="2018-06" db="EMBL/GenBank/DDBJ databases">
        <authorList>
            <person name="Zhirakovskaya E."/>
        </authorList>
    </citation>
    <scope>NUCLEOTIDE SEQUENCE</scope>
</reference>
<gene>
    <name evidence="1" type="ORF">MNBD_GAMMA10-1682</name>
</gene>